<dbReference type="InterPro" id="IPR036688">
    <property type="entry name" value="MoeA_C_domain_IV_sf"/>
</dbReference>
<keyword evidence="6" id="KW-0460">Magnesium</keyword>
<evidence type="ECO:0000313" key="8">
    <source>
        <dbReference type="EMBL" id="GLQ35862.1"/>
    </source>
</evidence>
<comment type="function">
    <text evidence="1 6">Catalyzes the insertion of molybdate into adenylated molybdopterin with the concomitant release of AMP.</text>
</comment>
<evidence type="ECO:0000256" key="5">
    <source>
        <dbReference type="ARBA" id="ARBA00047317"/>
    </source>
</evidence>
<comment type="cofactor">
    <cofactor evidence="6">
        <name>Mg(2+)</name>
        <dbReference type="ChEBI" id="CHEBI:18420"/>
    </cofactor>
</comment>
<keyword evidence="6" id="KW-0808">Transferase</keyword>
<dbReference type="Gene3D" id="3.40.980.10">
    <property type="entry name" value="MoaB/Mog-like domain"/>
    <property type="match status" value="1"/>
</dbReference>
<comment type="pathway">
    <text evidence="2 6">Cofactor biosynthesis; molybdopterin biosynthesis.</text>
</comment>
<dbReference type="Gene3D" id="2.170.190.11">
    <property type="entry name" value="Molybdopterin biosynthesis moea protein, domain 3"/>
    <property type="match status" value="1"/>
</dbReference>
<protein>
    <recommendedName>
        <fullName evidence="6">Molybdopterin molybdenumtransferase</fullName>
        <ecNumber evidence="6">2.10.1.1</ecNumber>
    </recommendedName>
</protein>
<dbReference type="Gene3D" id="3.90.105.10">
    <property type="entry name" value="Molybdopterin biosynthesis moea protein, domain 2"/>
    <property type="match status" value="1"/>
</dbReference>
<dbReference type="Proteomes" id="UP001156694">
    <property type="component" value="Unassembled WGS sequence"/>
</dbReference>
<dbReference type="SUPFAM" id="SSF63882">
    <property type="entry name" value="MoeA N-terminal region -like"/>
    <property type="match status" value="1"/>
</dbReference>
<dbReference type="SMART" id="SM00852">
    <property type="entry name" value="MoCF_biosynth"/>
    <property type="match status" value="1"/>
</dbReference>
<comment type="similarity">
    <text evidence="3 6">Belongs to the MoeA family.</text>
</comment>
<proteinExistence type="inferred from homology"/>
<organism evidence="8 9">
    <name type="scientific">Amylibacter marinus</name>
    <dbReference type="NCBI Taxonomy" id="1475483"/>
    <lineage>
        <taxon>Bacteria</taxon>
        <taxon>Pseudomonadati</taxon>
        <taxon>Pseudomonadota</taxon>
        <taxon>Alphaproteobacteria</taxon>
        <taxon>Rhodobacterales</taxon>
        <taxon>Paracoccaceae</taxon>
        <taxon>Amylibacter</taxon>
    </lineage>
</organism>
<reference evidence="9" key="1">
    <citation type="journal article" date="2019" name="Int. J. Syst. Evol. Microbiol.">
        <title>The Global Catalogue of Microorganisms (GCM) 10K type strain sequencing project: providing services to taxonomists for standard genome sequencing and annotation.</title>
        <authorList>
            <consortium name="The Broad Institute Genomics Platform"/>
            <consortium name="The Broad Institute Genome Sequencing Center for Infectious Disease"/>
            <person name="Wu L."/>
            <person name="Ma J."/>
        </authorList>
    </citation>
    <scope>NUCLEOTIDE SEQUENCE [LARGE SCALE GENOMIC DNA]</scope>
    <source>
        <strain evidence="9">NBRC 110140</strain>
    </source>
</reference>
<dbReference type="SUPFAM" id="SSF53218">
    <property type="entry name" value="Molybdenum cofactor biosynthesis proteins"/>
    <property type="match status" value="1"/>
</dbReference>
<dbReference type="Pfam" id="PF03453">
    <property type="entry name" value="MoeA_N"/>
    <property type="match status" value="1"/>
</dbReference>
<keyword evidence="6" id="KW-0479">Metal-binding</keyword>
<dbReference type="NCBIfam" id="NF045515">
    <property type="entry name" value="Glp_gephyrin"/>
    <property type="match status" value="1"/>
</dbReference>
<dbReference type="NCBIfam" id="TIGR00177">
    <property type="entry name" value="molyb_syn"/>
    <property type="match status" value="1"/>
</dbReference>
<evidence type="ECO:0000313" key="9">
    <source>
        <dbReference type="Proteomes" id="UP001156694"/>
    </source>
</evidence>
<dbReference type="SUPFAM" id="SSF63867">
    <property type="entry name" value="MoeA C-terminal domain-like"/>
    <property type="match status" value="1"/>
</dbReference>
<feature type="domain" description="MoaB/Mog" evidence="7">
    <location>
        <begin position="196"/>
        <end position="333"/>
    </location>
</feature>
<dbReference type="Gene3D" id="2.40.340.10">
    <property type="entry name" value="MoeA, C-terminal, domain IV"/>
    <property type="match status" value="1"/>
</dbReference>
<evidence type="ECO:0000256" key="4">
    <source>
        <dbReference type="ARBA" id="ARBA00023150"/>
    </source>
</evidence>
<dbReference type="InterPro" id="IPR005111">
    <property type="entry name" value="MoeA_C_domain_IV"/>
</dbReference>
<evidence type="ECO:0000256" key="6">
    <source>
        <dbReference type="RuleBase" id="RU365090"/>
    </source>
</evidence>
<keyword evidence="9" id="KW-1185">Reference proteome</keyword>
<gene>
    <name evidence="8" type="ORF">GCM10007939_21460</name>
</gene>
<dbReference type="PANTHER" id="PTHR10192:SF5">
    <property type="entry name" value="GEPHYRIN"/>
    <property type="match status" value="1"/>
</dbReference>
<dbReference type="InterPro" id="IPR038987">
    <property type="entry name" value="MoeA-like"/>
</dbReference>
<dbReference type="InterPro" id="IPR001453">
    <property type="entry name" value="MoaB/Mog_dom"/>
</dbReference>
<dbReference type="Pfam" id="PF03454">
    <property type="entry name" value="MoeA_C"/>
    <property type="match status" value="1"/>
</dbReference>
<dbReference type="EMBL" id="BSNN01000006">
    <property type="protein sequence ID" value="GLQ35862.1"/>
    <property type="molecule type" value="Genomic_DNA"/>
</dbReference>
<comment type="caution">
    <text evidence="8">The sequence shown here is derived from an EMBL/GenBank/DDBJ whole genome shotgun (WGS) entry which is preliminary data.</text>
</comment>
<dbReference type="PANTHER" id="PTHR10192">
    <property type="entry name" value="MOLYBDOPTERIN BIOSYNTHESIS PROTEIN"/>
    <property type="match status" value="1"/>
</dbReference>
<dbReference type="InterPro" id="IPR036425">
    <property type="entry name" value="MoaB/Mog-like_dom_sf"/>
</dbReference>
<sequence length="419" mass="44417">MKPPPLRDDCFAMPRGVDWTPVDQALAQLRAVLRPVVAQHDVPLHGAVGDVLAADVIAPADHPPFMNAAVDGYGFNHANLPTGEEIALPLVAGRSAAGQVYSGTVPMGHGVRILTGGAIPQGVDTVILQEDVNLDGDHIYFRAGLKRGANTRPKGEDITKGAVVLPKGRKLSAVDIGVLSSVGVARVRVFQRLRVGVLSTGDELVDSATPKQKGQIFDANRPMLLGALRQWGYDAVDLGIQADDRGVIRQALNHAAQQVDVILTSGGASAGDEDHISKLLGDEGNLQNWRIAIKPGRPLALALWRGVPVFGLPGNPVAAMVCAALFAWPAFCALSGQGWRQPQSYFAPAAFSKNKKDGRREYLRARLNDAGDVEVFASEGSGRISGLSWADGLIELGHGAENIQRGDLVKFIPFGSLST</sequence>
<dbReference type="PROSITE" id="PS01079">
    <property type="entry name" value="MOCF_BIOSYNTHESIS_2"/>
    <property type="match status" value="1"/>
</dbReference>
<dbReference type="Pfam" id="PF00994">
    <property type="entry name" value="MoCF_biosynth"/>
    <property type="match status" value="1"/>
</dbReference>
<evidence type="ECO:0000256" key="2">
    <source>
        <dbReference type="ARBA" id="ARBA00005046"/>
    </source>
</evidence>
<dbReference type="EC" id="2.10.1.1" evidence="6"/>
<keyword evidence="6" id="KW-0500">Molybdenum</keyword>
<name>A0ABQ5VWR1_9RHOB</name>
<accession>A0ABQ5VWR1</accession>
<dbReference type="InterPro" id="IPR036135">
    <property type="entry name" value="MoeA_linker/N_sf"/>
</dbReference>
<dbReference type="CDD" id="cd00887">
    <property type="entry name" value="MoeA"/>
    <property type="match status" value="1"/>
</dbReference>
<dbReference type="RefSeq" id="WP_284378927.1">
    <property type="nucleotide sequence ID" value="NZ_BSNN01000006.1"/>
</dbReference>
<evidence type="ECO:0000256" key="3">
    <source>
        <dbReference type="ARBA" id="ARBA00010763"/>
    </source>
</evidence>
<dbReference type="InterPro" id="IPR008284">
    <property type="entry name" value="MoCF_biosynth_CS"/>
</dbReference>
<evidence type="ECO:0000256" key="1">
    <source>
        <dbReference type="ARBA" id="ARBA00002901"/>
    </source>
</evidence>
<evidence type="ECO:0000259" key="7">
    <source>
        <dbReference type="SMART" id="SM00852"/>
    </source>
</evidence>
<keyword evidence="4 6" id="KW-0501">Molybdenum cofactor biosynthesis</keyword>
<comment type="catalytic activity">
    <reaction evidence="5">
        <text>adenylyl-molybdopterin + molybdate = Mo-molybdopterin + AMP + H(+)</text>
        <dbReference type="Rhea" id="RHEA:35047"/>
        <dbReference type="ChEBI" id="CHEBI:15378"/>
        <dbReference type="ChEBI" id="CHEBI:36264"/>
        <dbReference type="ChEBI" id="CHEBI:62727"/>
        <dbReference type="ChEBI" id="CHEBI:71302"/>
        <dbReference type="ChEBI" id="CHEBI:456215"/>
        <dbReference type="EC" id="2.10.1.1"/>
    </reaction>
</comment>
<dbReference type="InterPro" id="IPR005110">
    <property type="entry name" value="MoeA_linker/N"/>
</dbReference>